<accession>A0A2S2C564</accession>
<organism evidence="1 2">
    <name type="scientific">Rhodococcus oxybenzonivorans</name>
    <dbReference type="NCBI Taxonomy" id="1990687"/>
    <lineage>
        <taxon>Bacteria</taxon>
        <taxon>Bacillati</taxon>
        <taxon>Actinomycetota</taxon>
        <taxon>Actinomycetes</taxon>
        <taxon>Mycobacteriales</taxon>
        <taxon>Nocardiaceae</taxon>
        <taxon>Rhodococcus</taxon>
    </lineage>
</organism>
<dbReference type="OrthoDB" id="4570648at2"/>
<protein>
    <submittedName>
        <fullName evidence="1">Uncharacterized protein</fullName>
    </submittedName>
</protein>
<geneLocation type="plasmid" evidence="2">
    <name>prb98</name>
</geneLocation>
<name>A0A2S2C564_9NOCA</name>
<dbReference type="EMBL" id="CP021355">
    <property type="protein sequence ID" value="AWK76037.1"/>
    <property type="molecule type" value="Genomic_DNA"/>
</dbReference>
<keyword evidence="1" id="KW-0614">Plasmid</keyword>
<evidence type="ECO:0000313" key="1">
    <source>
        <dbReference type="EMBL" id="AWK76037.1"/>
    </source>
</evidence>
<sequence length="105" mass="11689">MFEQWEPVYDPKPWRVVDPPQRVMVDVSAAIAHDGGRSANDLPLRVRAEGLDLDVRVRGLLRAWGRTSRGEWLAACTFAIPTGNKRGSLEITQWCPASAITAECE</sequence>
<dbReference type="Proteomes" id="UP000245711">
    <property type="component" value="Plasmid pRB98"/>
</dbReference>
<reference evidence="1 2" key="1">
    <citation type="submission" date="2017-05" db="EMBL/GenBank/DDBJ databases">
        <title>Isolation of Rhodococcus sp. S2-17 biodegrading of BP-3.</title>
        <authorList>
            <person name="Lee Y."/>
            <person name="Kim K.H."/>
            <person name="Chun B.H."/>
            <person name="Jung H.S."/>
            <person name="Jeon C.O."/>
        </authorList>
    </citation>
    <scope>NUCLEOTIDE SEQUENCE [LARGE SCALE GENOMIC DNA]</scope>
    <source>
        <strain evidence="1 2">S2-17</strain>
        <plasmid evidence="2">prb98</plasmid>
    </source>
</reference>
<gene>
    <name evidence="1" type="ORF">CBI38_31165</name>
</gene>
<dbReference type="KEGG" id="roz:CBI38_31165"/>
<dbReference type="RefSeq" id="WP_109335534.1">
    <property type="nucleotide sequence ID" value="NZ_CP021355.1"/>
</dbReference>
<evidence type="ECO:0000313" key="2">
    <source>
        <dbReference type="Proteomes" id="UP000245711"/>
    </source>
</evidence>
<keyword evidence="2" id="KW-1185">Reference proteome</keyword>
<dbReference type="AlphaFoldDB" id="A0A2S2C564"/>
<proteinExistence type="predicted"/>